<feature type="compositionally biased region" description="Polar residues" evidence="1">
    <location>
        <begin position="676"/>
        <end position="687"/>
    </location>
</feature>
<dbReference type="EMBL" id="CAUJNA010002735">
    <property type="protein sequence ID" value="CAJ1394056.1"/>
    <property type="molecule type" value="Genomic_DNA"/>
</dbReference>
<evidence type="ECO:0000313" key="3">
    <source>
        <dbReference type="EMBL" id="CAJ1395063.1"/>
    </source>
</evidence>
<sequence length="687" mass="76016">MGNQLGSESRTDRVKLLLLSGGPQAAFNAHKVLLVVATDENQVWSLKSVITERGCSPDLVDLPQSKTGSLRWALCNEDSIILATVETSGPLESIVFEGMVLGVRYGKKQEAAAKQASASDTPASASGHSEPKPALDQPAPDHPHPEAGKPDATSSPGEPNVPPTQEPKEFGPSEPESAVPEPGVPESQTPRAAPASRLQMVRASRESTKCSASSVVLDTAGEGEDITALPMHEIEQALLKGKPLPGWNAQGNVQKDLAYVKIFYSARLQNYHPDSLWPPVTFDKEASRLVRELGEQLQRLQGSEARLSEQSLYDIQVIKTWVHYTKQGIVPHGPLLGWARMMGHELYFHVYAEDQPPFLMARVPSLQYCEYPFLDHTKDICEGVKQLFCQAGFWKVPTLKLPVGMALPSMTPERQNEQLLACAWPDGVMSGMIPDGVELRILNKQVIAHSAFRKFEGAPPSGPSSFFFDHQPGRTQQSAGDGSIKLTWVRRADSPGQQKNFTVTAVMPAEPPSLSGISKFTYTHGLYQQEGGRWKALYLRLTSPSAQRGCEPNVLELFALDKVTEEMAKSLTTMSPAGQGFIPRRSKAGFVVRGERPFEKDPTGWVWQDEHNGPVTMYMKDHFFKQWSQEEPTYYWDPESYKWEAIKEEDGTWHFMTSNDWMPAWAKVPSQPGAHETSQPSQPSQGY</sequence>
<gene>
    <name evidence="2" type="ORF">EVOR1521_LOCUS18797</name>
    <name evidence="3" type="ORF">EVOR1521_LOCUS19585</name>
</gene>
<feature type="compositionally biased region" description="Basic and acidic residues" evidence="1">
    <location>
        <begin position="129"/>
        <end position="149"/>
    </location>
</feature>
<keyword evidence="4" id="KW-1185">Reference proteome</keyword>
<dbReference type="EMBL" id="CAUJNA010003046">
    <property type="protein sequence ID" value="CAJ1395063.1"/>
    <property type="molecule type" value="Genomic_DNA"/>
</dbReference>
<evidence type="ECO:0000256" key="1">
    <source>
        <dbReference type="SAM" id="MobiDB-lite"/>
    </source>
</evidence>
<organism evidence="2 4">
    <name type="scientific">Effrenium voratum</name>
    <dbReference type="NCBI Taxonomy" id="2562239"/>
    <lineage>
        <taxon>Eukaryota</taxon>
        <taxon>Sar</taxon>
        <taxon>Alveolata</taxon>
        <taxon>Dinophyceae</taxon>
        <taxon>Suessiales</taxon>
        <taxon>Symbiodiniaceae</taxon>
        <taxon>Effrenium</taxon>
    </lineage>
</organism>
<reference evidence="2" key="1">
    <citation type="submission" date="2023-08" db="EMBL/GenBank/DDBJ databases">
        <authorList>
            <person name="Chen Y."/>
            <person name="Shah S."/>
            <person name="Dougan E. K."/>
            <person name="Thang M."/>
            <person name="Chan C."/>
        </authorList>
    </citation>
    <scope>NUCLEOTIDE SEQUENCE</scope>
</reference>
<proteinExistence type="predicted"/>
<dbReference type="AlphaFoldDB" id="A0AA36N881"/>
<feature type="region of interest" description="Disordered" evidence="1">
    <location>
        <begin position="666"/>
        <end position="687"/>
    </location>
</feature>
<protein>
    <submittedName>
        <fullName evidence="2">Uncharacterized protein</fullName>
    </submittedName>
</protein>
<evidence type="ECO:0000313" key="2">
    <source>
        <dbReference type="EMBL" id="CAJ1394056.1"/>
    </source>
</evidence>
<dbReference type="Proteomes" id="UP001178507">
    <property type="component" value="Unassembled WGS sequence"/>
</dbReference>
<accession>A0AA36N881</accession>
<evidence type="ECO:0000313" key="4">
    <source>
        <dbReference type="Proteomes" id="UP001178507"/>
    </source>
</evidence>
<name>A0AA36N881_9DINO</name>
<feature type="region of interest" description="Disordered" evidence="1">
    <location>
        <begin position="113"/>
        <end position="197"/>
    </location>
</feature>
<comment type="caution">
    <text evidence="2">The sequence shown here is derived from an EMBL/GenBank/DDBJ whole genome shotgun (WGS) entry which is preliminary data.</text>
</comment>